<dbReference type="InterPro" id="IPR001173">
    <property type="entry name" value="Glyco_trans_2-like"/>
</dbReference>
<gene>
    <name evidence="2" type="ORF">V8G58_07970</name>
</gene>
<protein>
    <submittedName>
        <fullName evidence="2">Glycosyltransferase</fullName>
    </submittedName>
</protein>
<keyword evidence="3" id="KW-1185">Reference proteome</keyword>
<dbReference type="RefSeq" id="WP_344741081.1">
    <property type="nucleotide sequence ID" value="NZ_BAABAY010000002.1"/>
</dbReference>
<proteinExistence type="predicted"/>
<dbReference type="Proteomes" id="UP001610100">
    <property type="component" value="Unassembled WGS sequence"/>
</dbReference>
<dbReference type="Gene3D" id="3.90.550.10">
    <property type="entry name" value="Spore Coat Polysaccharide Biosynthesis Protein SpsA, Chain A"/>
    <property type="match status" value="1"/>
</dbReference>
<accession>A0ABW7MZB2</accession>
<feature type="domain" description="Glycosyltransferase 2-like" evidence="1">
    <location>
        <begin position="3"/>
        <end position="167"/>
    </location>
</feature>
<evidence type="ECO:0000313" key="2">
    <source>
        <dbReference type="EMBL" id="MFH6771870.1"/>
    </source>
</evidence>
<dbReference type="EMBL" id="JBAWKB010000002">
    <property type="protein sequence ID" value="MFH6771870.1"/>
    <property type="molecule type" value="Genomic_DNA"/>
</dbReference>
<sequence>MLSILIPTYNSNISDLVITIHQQCIKCNILFEIIVCEDGSSKFLNQNENTIKSLPFAKLQVSQKNCGRIRTRQKLSDASKFDWLLFLDSDVLPKSESFINTYLDYINSSYDAIFGGFSYQKQTSAKENNLRWRYGKKFEEVDAKKRNKNPYRIIISANFLIRKSVFNSINSNINYNGYGLDNYFAALLKKNKSEILHINNEVYHLGLETNDIFLEKTKQSIKVLLDLFRKQKMNQHSNKLLSIFNLFKYLKINYLANLCAIIFRNSIEKNLLGSHPNLYLLQFYKILFICHEDLNQKNND</sequence>
<evidence type="ECO:0000313" key="3">
    <source>
        <dbReference type="Proteomes" id="UP001610100"/>
    </source>
</evidence>
<evidence type="ECO:0000259" key="1">
    <source>
        <dbReference type="Pfam" id="PF00535"/>
    </source>
</evidence>
<name>A0ABW7MZB2_9FLAO</name>
<comment type="caution">
    <text evidence="2">The sequence shown here is derived from an EMBL/GenBank/DDBJ whole genome shotgun (WGS) entry which is preliminary data.</text>
</comment>
<dbReference type="CDD" id="cd00761">
    <property type="entry name" value="Glyco_tranf_GTA_type"/>
    <property type="match status" value="1"/>
</dbReference>
<organism evidence="2 3">
    <name type="scientific">Gaetbulibacter aestuarii</name>
    <dbReference type="NCBI Taxonomy" id="1502358"/>
    <lineage>
        <taxon>Bacteria</taxon>
        <taxon>Pseudomonadati</taxon>
        <taxon>Bacteroidota</taxon>
        <taxon>Flavobacteriia</taxon>
        <taxon>Flavobacteriales</taxon>
        <taxon>Flavobacteriaceae</taxon>
        <taxon>Gaetbulibacter</taxon>
    </lineage>
</organism>
<reference evidence="2 3" key="1">
    <citation type="submission" date="2024-02" db="EMBL/GenBank/DDBJ databases">
        <title>A Gaetbulibacter species isolated from tidal flats and genomic insights of their niches.</title>
        <authorList>
            <person name="Ye Y."/>
        </authorList>
    </citation>
    <scope>NUCLEOTIDE SEQUENCE [LARGE SCALE GENOMIC DNA]</scope>
    <source>
        <strain evidence="2 3">KYW382</strain>
    </source>
</reference>
<dbReference type="Pfam" id="PF00535">
    <property type="entry name" value="Glycos_transf_2"/>
    <property type="match status" value="1"/>
</dbReference>
<dbReference type="SUPFAM" id="SSF53448">
    <property type="entry name" value="Nucleotide-diphospho-sugar transferases"/>
    <property type="match status" value="1"/>
</dbReference>
<dbReference type="InterPro" id="IPR029044">
    <property type="entry name" value="Nucleotide-diphossugar_trans"/>
</dbReference>